<evidence type="ECO:0000256" key="2">
    <source>
        <dbReference type="ARBA" id="ARBA00022723"/>
    </source>
</evidence>
<dbReference type="STRING" id="865938.Weevi_1058"/>
<dbReference type="EMBL" id="CP002455">
    <property type="protein sequence ID" value="ADX67767.1"/>
    <property type="molecule type" value="Genomic_DNA"/>
</dbReference>
<keyword evidence="3" id="KW-0249">Electron transport</keyword>
<dbReference type="CDD" id="cd13922">
    <property type="entry name" value="Azurin"/>
    <property type="match status" value="1"/>
</dbReference>
<dbReference type="GO" id="GO:0005507">
    <property type="term" value="F:copper ion binding"/>
    <property type="evidence" value="ECO:0007669"/>
    <property type="project" value="InterPro"/>
</dbReference>
<dbReference type="Proteomes" id="UP000008641">
    <property type="component" value="Chromosome"/>
</dbReference>
<dbReference type="Gene3D" id="2.60.40.420">
    <property type="entry name" value="Cupredoxins - blue copper proteins"/>
    <property type="match status" value="1"/>
</dbReference>
<gene>
    <name evidence="6" type="ordered locus">Weevi_1058</name>
</gene>
<keyword evidence="2" id="KW-0479">Metal-binding</keyword>
<protein>
    <submittedName>
        <fullName evidence="6">Blue (Type 1) copper domain protein</fullName>
    </submittedName>
</protein>
<evidence type="ECO:0000313" key="6">
    <source>
        <dbReference type="EMBL" id="ADX67767.1"/>
    </source>
</evidence>
<dbReference type="InterPro" id="IPR050845">
    <property type="entry name" value="Cu-binding_ET"/>
</dbReference>
<dbReference type="SUPFAM" id="SSF49503">
    <property type="entry name" value="Cupredoxins"/>
    <property type="match status" value="1"/>
</dbReference>
<dbReference type="PROSITE" id="PS00196">
    <property type="entry name" value="COPPER_BLUE"/>
    <property type="match status" value="1"/>
</dbReference>
<evidence type="ECO:0000259" key="5">
    <source>
        <dbReference type="Pfam" id="PF00127"/>
    </source>
</evidence>
<reference evidence="6 7" key="1">
    <citation type="journal article" date="2011" name="Stand. Genomic Sci.">
        <title>Complete genome sequence of Weeksella virosa type strain (9751).</title>
        <authorList>
            <person name="Lang E."/>
            <person name="Teshima H."/>
            <person name="Lucas S."/>
            <person name="Lapidus A."/>
            <person name="Hammon N."/>
            <person name="Deshpande S."/>
            <person name="Nolan M."/>
            <person name="Cheng J.F."/>
            <person name="Pitluck S."/>
            <person name="Liolios K."/>
            <person name="Pagani I."/>
            <person name="Mikhailova N."/>
            <person name="Ivanova N."/>
            <person name="Mavromatis K."/>
            <person name="Pati A."/>
            <person name="Tapia R."/>
            <person name="Han C."/>
            <person name="Goodwin L."/>
            <person name="Chen A."/>
            <person name="Palaniappan K."/>
            <person name="Land M."/>
            <person name="Hauser L."/>
            <person name="Chang Y.J."/>
            <person name="Jeffries C.D."/>
            <person name="Brambilla E.M."/>
            <person name="Kopitz M."/>
            <person name="Rohde M."/>
            <person name="Goker M."/>
            <person name="Tindall B.J."/>
            <person name="Detter J.C."/>
            <person name="Woyke T."/>
            <person name="Bristow J."/>
            <person name="Eisen J.A."/>
            <person name="Markowitz V."/>
            <person name="Hugenholtz P."/>
            <person name="Klenk H.P."/>
            <person name="Kyrpides N.C."/>
        </authorList>
    </citation>
    <scope>NUCLEOTIDE SEQUENCE [LARGE SCALE GENOMIC DNA]</scope>
    <source>
        <strain evidence="7">ATCC 43766 / DSM 16922 / JCM 21250 / NBRC 16016 / NCTC 11634 / CL345/78</strain>
    </source>
</reference>
<dbReference type="AlphaFoldDB" id="F0P277"/>
<dbReference type="InterPro" id="IPR008972">
    <property type="entry name" value="Cupredoxin"/>
</dbReference>
<dbReference type="Pfam" id="PF00127">
    <property type="entry name" value="Copper-bind"/>
    <property type="match status" value="1"/>
</dbReference>
<dbReference type="KEGG" id="wvi:Weevi_1058"/>
<dbReference type="InterPro" id="IPR028871">
    <property type="entry name" value="BlueCu_1_BS"/>
</dbReference>
<organism evidence="6 7">
    <name type="scientific">Weeksella virosa (strain ATCC 43766 / DSM 16922 / JCM 21250 / CCUG 30538 / CDC 9751 / IAM 14551 / NBRC 16016 / NCTC 11634 / CL345/78)</name>
    <dbReference type="NCBI Taxonomy" id="865938"/>
    <lineage>
        <taxon>Bacteria</taxon>
        <taxon>Pseudomonadati</taxon>
        <taxon>Bacteroidota</taxon>
        <taxon>Flavobacteriia</taxon>
        <taxon>Flavobacteriales</taxon>
        <taxon>Weeksellaceae</taxon>
        <taxon>Weeksella</taxon>
    </lineage>
</organism>
<feature type="domain" description="Blue (type 1) copper" evidence="5">
    <location>
        <begin position="47"/>
        <end position="166"/>
    </location>
</feature>
<keyword evidence="7" id="KW-1185">Reference proteome</keyword>
<dbReference type="InterPro" id="IPR000923">
    <property type="entry name" value="BlueCu_1"/>
</dbReference>
<dbReference type="HOGENOM" id="CLU_112845_0_0_10"/>
<reference evidence="7" key="2">
    <citation type="journal article" date="2011" name="Stand. Genomic Sci.">
        <title>Complete genome sequence of Weeksella virosa type strain (9751T).</title>
        <authorList>
            <person name="Lang E."/>
            <person name="Teshima H."/>
            <person name="Lucas S."/>
            <person name="Lapidus A."/>
            <person name="Hammon N."/>
            <person name="Deshpande S."/>
            <person name="Nolan M."/>
            <person name="Cheng J."/>
            <person name="Pitluck S."/>
            <person name="Liolios K."/>
            <person name="Pagani I."/>
            <person name="Mikhailova N."/>
            <person name="Ivanova N."/>
            <person name="Mavromatis K."/>
            <person name="Pati A."/>
            <person name="Tapia R."/>
            <person name="Han C."/>
            <person name="Goodwin L."/>
            <person name="Chen A."/>
            <person name="Palaniappan K."/>
            <person name="Land M."/>
            <person name="Hauser L."/>
            <person name="Chang Y."/>
            <person name="Jeffries C."/>
            <person name="Brambilla E."/>
            <person name="Kopitz M."/>
            <person name="Rohde M."/>
            <person name="Goker M."/>
            <person name="Tindall B."/>
            <person name="Detter J."/>
            <person name="Woyke T."/>
            <person name="Bristow J."/>
            <person name="Eisen J."/>
            <person name="Markowitz V."/>
            <person name="Hugenholtz P."/>
            <person name="Klenk H."/>
            <person name="Kyrpides N."/>
        </authorList>
    </citation>
    <scope>NUCLEOTIDE SEQUENCE [LARGE SCALE GENOMIC DNA]</scope>
    <source>
        <strain evidence="7">ATCC 43766 / DSM 16922 / JCM 21250 / NBRC 16016 / NCTC 11634 / CL345/78</strain>
    </source>
</reference>
<dbReference type="eggNOG" id="COG3241">
    <property type="taxonomic scope" value="Bacteria"/>
</dbReference>
<evidence type="ECO:0000256" key="3">
    <source>
        <dbReference type="ARBA" id="ARBA00022982"/>
    </source>
</evidence>
<dbReference type="GO" id="GO:0009055">
    <property type="term" value="F:electron transfer activity"/>
    <property type="evidence" value="ECO:0007669"/>
    <property type="project" value="InterPro"/>
</dbReference>
<dbReference type="PROSITE" id="PS51257">
    <property type="entry name" value="PROKAR_LIPOPROTEIN"/>
    <property type="match status" value="1"/>
</dbReference>
<proteinExistence type="predicted"/>
<evidence type="ECO:0000256" key="1">
    <source>
        <dbReference type="ARBA" id="ARBA00022448"/>
    </source>
</evidence>
<keyword evidence="4" id="KW-0186">Copper</keyword>
<name>F0P277_WEEVC</name>
<dbReference type="InterPro" id="IPR014068">
    <property type="entry name" value="Azurin"/>
</dbReference>
<keyword evidence="1" id="KW-0813">Transport</keyword>
<sequence length="168" mass="18251">MKKLFLLSGLSILLASCGGSRKEVTPLSSEETSASIEADVNNPVTAITIKGNDNMKYDITEFTVKKGQEVTITLDNVGQLPKEAMGHNLIILKPETDVDAFAKAAEAEVKNDYIPNALSTDIVAHTKLLGPGEQDSITLTFTDAGDYTYICSFPNHYIFMRGVIHVVE</sequence>
<dbReference type="PANTHER" id="PTHR38439:SF2">
    <property type="entry name" value="OUTER MEMBRANE PROTEIN H.8"/>
    <property type="match status" value="1"/>
</dbReference>
<evidence type="ECO:0000256" key="4">
    <source>
        <dbReference type="ARBA" id="ARBA00023008"/>
    </source>
</evidence>
<accession>F0P277</accession>
<dbReference type="OrthoDB" id="9814063at2"/>
<dbReference type="RefSeq" id="WP_013598157.1">
    <property type="nucleotide sequence ID" value="NC_015144.1"/>
</dbReference>
<evidence type="ECO:0000313" key="7">
    <source>
        <dbReference type="Proteomes" id="UP000008641"/>
    </source>
</evidence>
<dbReference type="PANTHER" id="PTHR38439">
    <property type="entry name" value="AURACYANIN-B"/>
    <property type="match status" value="1"/>
</dbReference>